<evidence type="ECO:0000256" key="5">
    <source>
        <dbReference type="ARBA" id="ARBA00023127"/>
    </source>
</evidence>
<dbReference type="SUPFAM" id="SSF47954">
    <property type="entry name" value="Cyclin-like"/>
    <property type="match status" value="2"/>
</dbReference>
<evidence type="ECO:0000256" key="1">
    <source>
        <dbReference type="ARBA" id="ARBA00004123"/>
    </source>
</evidence>
<dbReference type="InterPro" id="IPR036915">
    <property type="entry name" value="Cyclin-like_sf"/>
</dbReference>
<evidence type="ECO:0000256" key="9">
    <source>
        <dbReference type="RuleBase" id="RU000383"/>
    </source>
</evidence>
<keyword evidence="6" id="KW-0010">Activator</keyword>
<organism evidence="11">
    <name type="scientific">Oikopleura dioica</name>
    <name type="common">Tunicate</name>
    <dbReference type="NCBI Taxonomy" id="34765"/>
    <lineage>
        <taxon>Eukaryota</taxon>
        <taxon>Metazoa</taxon>
        <taxon>Chordata</taxon>
        <taxon>Tunicata</taxon>
        <taxon>Appendicularia</taxon>
        <taxon>Copelata</taxon>
        <taxon>Oikopleuridae</taxon>
        <taxon>Oikopleura</taxon>
    </lineage>
</organism>
<keyword evidence="7" id="KW-0804">Transcription</keyword>
<evidence type="ECO:0000256" key="2">
    <source>
        <dbReference type="ARBA" id="ARBA00008638"/>
    </source>
</evidence>
<dbReference type="InterPro" id="IPR006671">
    <property type="entry name" value="Cyclin_N"/>
</dbReference>
<comment type="subcellular location">
    <subcellularLocation>
        <location evidence="1">Nucleus</location>
    </subcellularLocation>
</comment>
<dbReference type="InterPro" id="IPR031658">
    <property type="entry name" value="Cyclin_C_2"/>
</dbReference>
<dbReference type="FunFam" id="1.10.472.10:FF:000076">
    <property type="entry name" value="RNA polymerase II holoenzyme cyclin-like subunit"/>
    <property type="match status" value="1"/>
</dbReference>
<evidence type="ECO:0000313" key="11">
    <source>
        <dbReference type="EMBL" id="CBY23085.1"/>
    </source>
</evidence>
<dbReference type="PANTHER" id="PTHR10026">
    <property type="entry name" value="CYCLIN"/>
    <property type="match status" value="1"/>
</dbReference>
<reference evidence="11" key="1">
    <citation type="journal article" date="2010" name="Science">
        <title>Plasticity of animal genome architecture unmasked by rapid evolution of a pelagic tunicate.</title>
        <authorList>
            <person name="Denoeud F."/>
            <person name="Henriet S."/>
            <person name="Mungpakdee S."/>
            <person name="Aury J.M."/>
            <person name="Da Silva C."/>
            <person name="Brinkmann H."/>
            <person name="Mikhaleva J."/>
            <person name="Olsen L.C."/>
            <person name="Jubin C."/>
            <person name="Canestro C."/>
            <person name="Bouquet J.M."/>
            <person name="Danks G."/>
            <person name="Poulain J."/>
            <person name="Campsteijn C."/>
            <person name="Adamski M."/>
            <person name="Cross I."/>
            <person name="Yadetie F."/>
            <person name="Muffato M."/>
            <person name="Louis A."/>
            <person name="Butcher S."/>
            <person name="Tsagkogeorga G."/>
            <person name="Konrad A."/>
            <person name="Singh S."/>
            <person name="Jensen M.F."/>
            <person name="Cong E.H."/>
            <person name="Eikeseth-Otteraa H."/>
            <person name="Noel B."/>
            <person name="Anthouard V."/>
            <person name="Porcel B.M."/>
            <person name="Kachouri-Lafond R."/>
            <person name="Nishino A."/>
            <person name="Ugolini M."/>
            <person name="Chourrout P."/>
            <person name="Nishida H."/>
            <person name="Aasland R."/>
            <person name="Huzurbazar S."/>
            <person name="Westhof E."/>
            <person name="Delsuc F."/>
            <person name="Lehrach H."/>
            <person name="Reinhardt R."/>
            <person name="Weissenbach J."/>
            <person name="Roy S.W."/>
            <person name="Artiguenave F."/>
            <person name="Postlethwait J.H."/>
            <person name="Manak J.R."/>
            <person name="Thompson E.M."/>
            <person name="Jaillon O."/>
            <person name="Du Pasquier L."/>
            <person name="Boudinot P."/>
            <person name="Liberles D.A."/>
            <person name="Volff J.N."/>
            <person name="Philippe H."/>
            <person name="Lenhard B."/>
            <person name="Roest Crollius H."/>
            <person name="Wincker P."/>
            <person name="Chourrout D."/>
        </authorList>
    </citation>
    <scope>NUCLEOTIDE SEQUENCE [LARGE SCALE GENOMIC DNA]</scope>
</reference>
<proteinExistence type="inferred from homology"/>
<sequence>MAGNFWQSSHCRQWLLEPHEIESDAVKNDREFIMNKLYKGQVPDLANSEEGEENYRKIIILFANVIQAIGEQLKSRQQVIATATVYFRRFYVRNSFSSCDPLLMAPTCLFLASKVEESGQISQNRLINAMTQIVRCKFRDVFHMISDYPYRNSNILECEFYLLELMDCCLIIYHPYRPLLQFLQDLNIKESDDRLSLMAWRVLNDSYRSDVMLQYPPYMIALAALHMSGIQLNYMERQVHGRPKLSDWFAELSLDLKQLAKITKDILNMYGVWAKFPDDRLMAKLYDSMPKAQSESRITR</sequence>
<evidence type="ECO:0000256" key="8">
    <source>
        <dbReference type="ARBA" id="ARBA00023242"/>
    </source>
</evidence>
<evidence type="ECO:0000313" key="12">
    <source>
        <dbReference type="EMBL" id="CBZ41119.1"/>
    </source>
</evidence>
<dbReference type="GO" id="GO:0005634">
    <property type="term" value="C:nucleus"/>
    <property type="evidence" value="ECO:0007669"/>
    <property type="project" value="UniProtKB-SubCell"/>
</dbReference>
<evidence type="ECO:0000256" key="6">
    <source>
        <dbReference type="ARBA" id="ARBA00023159"/>
    </source>
</evidence>
<evidence type="ECO:0000259" key="10">
    <source>
        <dbReference type="SMART" id="SM00385"/>
    </source>
</evidence>
<dbReference type="EMBL" id="FR821609">
    <property type="protein sequence ID" value="CBZ41119.1"/>
    <property type="molecule type" value="Genomic_DNA"/>
</dbReference>
<dbReference type="CDD" id="cd20514">
    <property type="entry name" value="CYCLIN_CCNC_rpt2"/>
    <property type="match status" value="1"/>
</dbReference>
<accession>E4WZY7</accession>
<protein>
    <submittedName>
        <fullName evidence="12">Cyclin C protein</fullName>
    </submittedName>
</protein>
<feature type="domain" description="Cyclin-like" evidence="10">
    <location>
        <begin position="177"/>
        <end position="268"/>
    </location>
</feature>
<dbReference type="AlphaFoldDB" id="E4WZY7"/>
<evidence type="ECO:0000313" key="13">
    <source>
        <dbReference type="Proteomes" id="UP000001307"/>
    </source>
</evidence>
<keyword evidence="8" id="KW-0539">Nucleus</keyword>
<evidence type="ECO:0000256" key="4">
    <source>
        <dbReference type="ARBA" id="ARBA00023015"/>
    </source>
</evidence>
<feature type="domain" description="Cyclin-like" evidence="10">
    <location>
        <begin position="64"/>
        <end position="164"/>
    </location>
</feature>
<keyword evidence="3" id="KW-0678">Repressor</keyword>
<dbReference type="CDD" id="cd20513">
    <property type="entry name" value="CYCLIN_CCNC_rpt1"/>
    <property type="match status" value="1"/>
</dbReference>
<evidence type="ECO:0000256" key="3">
    <source>
        <dbReference type="ARBA" id="ARBA00022491"/>
    </source>
</evidence>
<dbReference type="Proteomes" id="UP000001307">
    <property type="component" value="Unassembled WGS sequence"/>
</dbReference>
<dbReference type="GO" id="GO:0016538">
    <property type="term" value="F:cyclin-dependent protein serine/threonine kinase regulator activity"/>
    <property type="evidence" value="ECO:0007669"/>
    <property type="project" value="InterPro"/>
</dbReference>
<dbReference type="OrthoDB" id="10266018at2759"/>
<dbReference type="GO" id="GO:0006357">
    <property type="term" value="P:regulation of transcription by RNA polymerase II"/>
    <property type="evidence" value="ECO:0007669"/>
    <property type="project" value="InterPro"/>
</dbReference>
<gene>
    <name evidence="12" type="primary">cyclinC</name>
    <name evidence="11" type="ORF">GSOID_T00015013001</name>
</gene>
<dbReference type="Gene3D" id="1.10.472.10">
    <property type="entry name" value="Cyclin-like"/>
    <property type="match status" value="2"/>
</dbReference>
<dbReference type="Pfam" id="PF00134">
    <property type="entry name" value="Cyclin_N"/>
    <property type="match status" value="1"/>
</dbReference>
<dbReference type="FunCoup" id="E4WZY7">
    <property type="interactions" value="517"/>
</dbReference>
<dbReference type="InParanoid" id="E4WZY7"/>
<dbReference type="EMBL" id="FN653020">
    <property type="protein sequence ID" value="CBY23085.1"/>
    <property type="molecule type" value="Genomic_DNA"/>
</dbReference>
<keyword evidence="4" id="KW-0805">Transcription regulation</keyword>
<dbReference type="InterPro" id="IPR013763">
    <property type="entry name" value="Cyclin-like_dom"/>
</dbReference>
<evidence type="ECO:0000256" key="7">
    <source>
        <dbReference type="ARBA" id="ARBA00023163"/>
    </source>
</evidence>
<comment type="similarity">
    <text evidence="2">Belongs to the cyclin family. Cyclin C subfamily.</text>
</comment>
<keyword evidence="5 9" id="KW-0195">Cyclin</keyword>
<reference evidence="12" key="2">
    <citation type="submission" date="2011-02" db="EMBL/GenBank/DDBJ databases">
        <title>Expansion of cyclin B, D and CDK1 repertoires in a chordate, Oikopleura, that extensively endoreduplicates.</title>
        <authorList>
            <person name="Campsteijn C."/>
            <person name="Ovrebo J.I."/>
            <person name="Karlsen B.O."/>
            <person name="Thompson E.M."/>
        </authorList>
    </citation>
    <scope>NUCLEOTIDE SEQUENCE</scope>
</reference>
<dbReference type="Pfam" id="PF16899">
    <property type="entry name" value="Cyclin_C_2"/>
    <property type="match status" value="1"/>
</dbReference>
<dbReference type="SMART" id="SM00385">
    <property type="entry name" value="CYCLIN"/>
    <property type="match status" value="2"/>
</dbReference>
<keyword evidence="13" id="KW-1185">Reference proteome</keyword>
<dbReference type="PIRSF" id="PIRSF028758">
    <property type="entry name" value="Cyclin, C/H/G types"/>
    <property type="match status" value="1"/>
</dbReference>
<name>E4WZY7_OIKDI</name>
<dbReference type="InterPro" id="IPR043198">
    <property type="entry name" value="Cyclin/Ssn8"/>
</dbReference>